<reference evidence="1" key="1">
    <citation type="journal article" date="2014" name="Front. Microbiol.">
        <title>High frequency of phylogenetically diverse reductive dehalogenase-homologous genes in deep subseafloor sedimentary metagenomes.</title>
        <authorList>
            <person name="Kawai M."/>
            <person name="Futagami T."/>
            <person name="Toyoda A."/>
            <person name="Takaki Y."/>
            <person name="Nishi S."/>
            <person name="Hori S."/>
            <person name="Arai W."/>
            <person name="Tsubouchi T."/>
            <person name="Morono Y."/>
            <person name="Uchiyama I."/>
            <person name="Ito T."/>
            <person name="Fujiyama A."/>
            <person name="Inagaki F."/>
            <person name="Takami H."/>
        </authorList>
    </citation>
    <scope>NUCLEOTIDE SEQUENCE</scope>
    <source>
        <strain evidence="1">Expedition CK06-06</strain>
    </source>
</reference>
<dbReference type="AlphaFoldDB" id="X1JI76"/>
<evidence type="ECO:0008006" key="2">
    <source>
        <dbReference type="Google" id="ProtNLM"/>
    </source>
</evidence>
<protein>
    <recommendedName>
        <fullName evidence="2">Metallo-beta-lactamase domain-containing protein</fullName>
    </recommendedName>
</protein>
<comment type="caution">
    <text evidence="1">The sequence shown here is derived from an EMBL/GenBank/DDBJ whole genome shotgun (WGS) entry which is preliminary data.</text>
</comment>
<name>X1JI76_9ZZZZ</name>
<proteinExistence type="predicted"/>
<feature type="non-terminal residue" evidence="1">
    <location>
        <position position="1"/>
    </location>
</feature>
<accession>X1JI76</accession>
<gene>
    <name evidence="1" type="ORF">S03H2_72879</name>
</gene>
<evidence type="ECO:0000313" key="1">
    <source>
        <dbReference type="EMBL" id="GAH94426.1"/>
    </source>
</evidence>
<dbReference type="EMBL" id="BARU01049567">
    <property type="protein sequence ID" value="GAH94426.1"/>
    <property type="molecule type" value="Genomic_DNA"/>
</dbReference>
<feature type="non-terminal residue" evidence="1">
    <location>
        <position position="42"/>
    </location>
</feature>
<sequence length="42" mass="4617">REAGVKELLLTHIPPWTSREDVISEAKAEFDGPVHGVVCNES</sequence>
<organism evidence="1">
    <name type="scientific">marine sediment metagenome</name>
    <dbReference type="NCBI Taxonomy" id="412755"/>
    <lineage>
        <taxon>unclassified sequences</taxon>
        <taxon>metagenomes</taxon>
        <taxon>ecological metagenomes</taxon>
    </lineage>
</organism>